<dbReference type="SUPFAM" id="SSF53383">
    <property type="entry name" value="PLP-dependent transferases"/>
    <property type="match status" value="1"/>
</dbReference>
<evidence type="ECO:0000313" key="10">
    <source>
        <dbReference type="EMBL" id="EIE22204.1"/>
    </source>
</evidence>
<dbReference type="PROSITE" id="PS00599">
    <property type="entry name" value="AA_TRANSFER_CLASS_2"/>
    <property type="match status" value="1"/>
</dbReference>
<dbReference type="GO" id="GO:0009102">
    <property type="term" value="P:biotin biosynthetic process"/>
    <property type="evidence" value="ECO:0007669"/>
    <property type="project" value="TreeGrafter"/>
</dbReference>
<dbReference type="GO" id="GO:0006665">
    <property type="term" value="P:sphingolipid metabolic process"/>
    <property type="evidence" value="ECO:0007669"/>
    <property type="project" value="UniProtKB-UniPathway"/>
</dbReference>
<evidence type="ECO:0000313" key="11">
    <source>
        <dbReference type="Proteomes" id="UP000007264"/>
    </source>
</evidence>
<evidence type="ECO:0000256" key="2">
    <source>
        <dbReference type="ARBA" id="ARBA00004760"/>
    </source>
</evidence>
<keyword evidence="11" id="KW-1185">Reference proteome</keyword>
<dbReference type="KEGG" id="csl:COCSUDRAFT_55900"/>
<evidence type="ECO:0000256" key="3">
    <source>
        <dbReference type="ARBA" id="ARBA00004991"/>
    </source>
</evidence>
<dbReference type="RefSeq" id="XP_005646748.1">
    <property type="nucleotide sequence ID" value="XM_005646691.1"/>
</dbReference>
<comment type="pathway">
    <text evidence="2">Lipid metabolism; sphingolipid metabolism.</text>
</comment>
<dbReference type="GO" id="GO:0016020">
    <property type="term" value="C:membrane"/>
    <property type="evidence" value="ECO:0007669"/>
    <property type="project" value="GOC"/>
</dbReference>
<dbReference type="GO" id="GO:0016740">
    <property type="term" value="F:transferase activity"/>
    <property type="evidence" value="ECO:0007669"/>
    <property type="project" value="UniProtKB-KW"/>
</dbReference>
<dbReference type="InterPro" id="IPR015422">
    <property type="entry name" value="PyrdxlP-dep_Trfase_small"/>
</dbReference>
<dbReference type="InterPro" id="IPR015424">
    <property type="entry name" value="PyrdxlP-dep_Trfase"/>
</dbReference>
<sequence length="345" mass="36175">MHAAVRHAAADAAALYGIGPRSSPVGLGYTVLHQELESRLATLKGTEECLLFATGFAANLAVMSALGSSEDAAIFSDELNHASIGQLHIYKHNDMRHLEELLQTCPSSHRKLVVADSVFSMDGDIADFEGLTRLRRRYGFLLAIDEAHGTLVCGSRGGGAAEAFGVGEEVDLHIGTLSKAVGAHGGFVACQADLKSLLINKGRSYIFSTALPAPVVAAAIAALQVNEQEPDRREHLWRLVRRLGEGLGVEACSPIVPLIVGSEAAAVAASAALLERGFYVPAIRPPAVAPGSSRLRITLSAAHTVEDVDDLLAALKDCGVIPMRGLHAAIASGSAVQNVVFLAKL</sequence>
<keyword evidence="7" id="KW-0443">Lipid metabolism</keyword>
<comment type="cofactor">
    <cofactor evidence="1 8">
        <name>pyridoxal 5'-phosphate</name>
        <dbReference type="ChEBI" id="CHEBI:597326"/>
    </cofactor>
</comment>
<feature type="domain" description="Aminotransferase class I/classII large" evidence="9">
    <location>
        <begin position="27"/>
        <end position="315"/>
    </location>
</feature>
<reference evidence="10 11" key="1">
    <citation type="journal article" date="2012" name="Genome Biol.">
        <title>The genome of the polar eukaryotic microalga coccomyxa subellipsoidea reveals traits of cold adaptation.</title>
        <authorList>
            <person name="Blanc G."/>
            <person name="Agarkova I."/>
            <person name="Grimwood J."/>
            <person name="Kuo A."/>
            <person name="Brueggeman A."/>
            <person name="Dunigan D."/>
            <person name="Gurnon J."/>
            <person name="Ladunga I."/>
            <person name="Lindquist E."/>
            <person name="Lucas S."/>
            <person name="Pangilinan J."/>
            <person name="Proschold T."/>
            <person name="Salamov A."/>
            <person name="Schmutz J."/>
            <person name="Weeks D."/>
            <person name="Yamada T."/>
            <person name="Claverie J.M."/>
            <person name="Grigoriev I."/>
            <person name="Van Etten J."/>
            <person name="Lomsadze A."/>
            <person name="Borodovsky M."/>
        </authorList>
    </citation>
    <scope>NUCLEOTIDE SEQUENCE [LARGE SCALE GENOMIC DNA]</scope>
    <source>
        <strain evidence="10 11">C-169</strain>
    </source>
</reference>
<dbReference type="PANTHER" id="PTHR13693">
    <property type="entry name" value="CLASS II AMINOTRANSFERASE/8-AMINO-7-OXONONANOATE SYNTHASE"/>
    <property type="match status" value="1"/>
</dbReference>
<dbReference type="InterPro" id="IPR050087">
    <property type="entry name" value="AON_synthase_class-II"/>
</dbReference>
<dbReference type="eggNOG" id="KOG1359">
    <property type="taxonomic scope" value="Eukaryota"/>
</dbReference>
<protein>
    <submittedName>
        <fullName evidence="10">PLP-dependent transferase</fullName>
    </submittedName>
</protein>
<evidence type="ECO:0000256" key="5">
    <source>
        <dbReference type="ARBA" id="ARBA00022679"/>
    </source>
</evidence>
<dbReference type="PANTHER" id="PTHR13693:SF77">
    <property type="entry name" value="8-AMINO-7-OXONONANOATE SYNTHASE"/>
    <property type="match status" value="1"/>
</dbReference>
<evidence type="ECO:0000256" key="4">
    <source>
        <dbReference type="ARBA" id="ARBA00010008"/>
    </source>
</evidence>
<accession>I0YUY5</accession>
<name>I0YUY5_COCSC</name>
<dbReference type="InterPro" id="IPR001917">
    <property type="entry name" value="Aminotrans_II_pyridoxalP_BS"/>
</dbReference>
<comment type="pathway">
    <text evidence="3">Sphingolipid metabolism.</text>
</comment>
<comment type="similarity">
    <text evidence="4">Belongs to the class-II pyridoxal-phosphate-dependent aminotransferase family. BioF subfamily.</text>
</comment>
<dbReference type="InterPro" id="IPR004839">
    <property type="entry name" value="Aminotransferase_I/II_large"/>
</dbReference>
<dbReference type="Proteomes" id="UP000007264">
    <property type="component" value="Unassembled WGS sequence"/>
</dbReference>
<keyword evidence="7" id="KW-0746">Sphingolipid metabolism</keyword>
<dbReference type="GeneID" id="17040190"/>
<dbReference type="EMBL" id="AGSI01000010">
    <property type="protein sequence ID" value="EIE22204.1"/>
    <property type="molecule type" value="Genomic_DNA"/>
</dbReference>
<gene>
    <name evidence="10" type="ORF">COCSUDRAFT_55900</name>
</gene>
<dbReference type="STRING" id="574566.I0YUY5"/>
<dbReference type="InterPro" id="IPR015421">
    <property type="entry name" value="PyrdxlP-dep_Trfase_major"/>
</dbReference>
<proteinExistence type="inferred from homology"/>
<keyword evidence="6 8" id="KW-0663">Pyridoxal phosphate</keyword>
<dbReference type="GO" id="GO:0030170">
    <property type="term" value="F:pyridoxal phosphate binding"/>
    <property type="evidence" value="ECO:0007669"/>
    <property type="project" value="InterPro"/>
</dbReference>
<evidence type="ECO:0000256" key="1">
    <source>
        <dbReference type="ARBA" id="ARBA00001933"/>
    </source>
</evidence>
<evidence type="ECO:0000256" key="7">
    <source>
        <dbReference type="ARBA" id="ARBA00022919"/>
    </source>
</evidence>
<comment type="caution">
    <text evidence="10">The sequence shown here is derived from an EMBL/GenBank/DDBJ whole genome shotgun (WGS) entry which is preliminary data.</text>
</comment>
<organism evidence="10 11">
    <name type="scientific">Coccomyxa subellipsoidea (strain C-169)</name>
    <name type="common">Green microalga</name>
    <dbReference type="NCBI Taxonomy" id="574566"/>
    <lineage>
        <taxon>Eukaryota</taxon>
        <taxon>Viridiplantae</taxon>
        <taxon>Chlorophyta</taxon>
        <taxon>core chlorophytes</taxon>
        <taxon>Trebouxiophyceae</taxon>
        <taxon>Trebouxiophyceae incertae sedis</taxon>
        <taxon>Coccomyxaceae</taxon>
        <taxon>Coccomyxa</taxon>
        <taxon>Coccomyxa subellipsoidea</taxon>
    </lineage>
</organism>
<dbReference type="Pfam" id="PF00155">
    <property type="entry name" value="Aminotran_1_2"/>
    <property type="match status" value="1"/>
</dbReference>
<dbReference type="OrthoDB" id="10263824at2759"/>
<dbReference type="Gene3D" id="3.90.1150.10">
    <property type="entry name" value="Aspartate Aminotransferase, domain 1"/>
    <property type="match status" value="1"/>
</dbReference>
<dbReference type="UniPathway" id="UPA00222"/>
<dbReference type="AlphaFoldDB" id="I0YUY5"/>
<evidence type="ECO:0000256" key="8">
    <source>
        <dbReference type="RuleBase" id="RU003693"/>
    </source>
</evidence>
<keyword evidence="5 10" id="KW-0808">Transferase</keyword>
<evidence type="ECO:0000256" key="6">
    <source>
        <dbReference type="ARBA" id="ARBA00022898"/>
    </source>
</evidence>
<dbReference type="Gene3D" id="3.40.640.10">
    <property type="entry name" value="Type I PLP-dependent aspartate aminotransferase-like (Major domain)"/>
    <property type="match status" value="1"/>
</dbReference>
<evidence type="ECO:0000259" key="9">
    <source>
        <dbReference type="Pfam" id="PF00155"/>
    </source>
</evidence>